<feature type="transmembrane region" description="Helical" evidence="1">
    <location>
        <begin position="7"/>
        <end position="25"/>
    </location>
</feature>
<feature type="transmembrane region" description="Helical" evidence="1">
    <location>
        <begin position="64"/>
        <end position="82"/>
    </location>
</feature>
<dbReference type="Proteomes" id="UP001182303">
    <property type="component" value="Unassembled WGS sequence"/>
</dbReference>
<dbReference type="InterPro" id="IPR053150">
    <property type="entry name" value="Teicoplanin_resist-assoc"/>
</dbReference>
<evidence type="ECO:0000259" key="2">
    <source>
        <dbReference type="Pfam" id="PF04892"/>
    </source>
</evidence>
<gene>
    <name evidence="3" type="ORF">P9J83_05475</name>
</gene>
<name>A0AAE4FIT3_CLOSG</name>
<keyword evidence="1" id="KW-0472">Membrane</keyword>
<organism evidence="3 4">
    <name type="scientific">Clostridium sporogenes</name>
    <dbReference type="NCBI Taxonomy" id="1509"/>
    <lineage>
        <taxon>Bacteria</taxon>
        <taxon>Bacillati</taxon>
        <taxon>Bacillota</taxon>
        <taxon>Clostridia</taxon>
        <taxon>Eubacteriales</taxon>
        <taxon>Clostridiaceae</taxon>
        <taxon>Clostridium</taxon>
    </lineage>
</organism>
<dbReference type="RefSeq" id="WP_310943151.1">
    <property type="nucleotide sequence ID" value="NZ_JARUIS010000005.1"/>
</dbReference>
<keyword evidence="1" id="KW-1133">Transmembrane helix</keyword>
<feature type="transmembrane region" description="Helical" evidence="1">
    <location>
        <begin position="94"/>
        <end position="112"/>
    </location>
</feature>
<evidence type="ECO:0000256" key="1">
    <source>
        <dbReference type="SAM" id="Phobius"/>
    </source>
</evidence>
<accession>A0AAE4FIT3</accession>
<dbReference type="InterPro" id="IPR006976">
    <property type="entry name" value="VanZ-like"/>
</dbReference>
<dbReference type="AlphaFoldDB" id="A0AAE4FIT3"/>
<reference evidence="3" key="1">
    <citation type="submission" date="2023-04" db="EMBL/GenBank/DDBJ databases">
        <title>Assessment of the microbiological origin of a defect in Grana Padano cheese.</title>
        <authorList>
            <person name="Zago M."/>
            <person name="Rossetti L."/>
            <person name="Bonvini B."/>
            <person name="Carminati D."/>
            <person name="Giraffa G."/>
        </authorList>
    </citation>
    <scope>NUCLEOTIDE SEQUENCE</scope>
    <source>
        <strain evidence="3">4990</strain>
    </source>
</reference>
<dbReference type="EMBL" id="JARUIS010000005">
    <property type="protein sequence ID" value="MDS1002955.1"/>
    <property type="molecule type" value="Genomic_DNA"/>
</dbReference>
<feature type="transmembrane region" description="Helical" evidence="1">
    <location>
        <begin position="118"/>
        <end position="135"/>
    </location>
</feature>
<dbReference type="PANTHER" id="PTHR36834">
    <property type="entry name" value="MEMBRANE PROTEIN-RELATED"/>
    <property type="match status" value="1"/>
</dbReference>
<proteinExistence type="predicted"/>
<evidence type="ECO:0000313" key="4">
    <source>
        <dbReference type="Proteomes" id="UP001182303"/>
    </source>
</evidence>
<feature type="transmembrane region" description="Helical" evidence="1">
    <location>
        <begin position="147"/>
        <end position="170"/>
    </location>
</feature>
<comment type="caution">
    <text evidence="3">The sequence shown here is derived from an EMBL/GenBank/DDBJ whole genome shotgun (WGS) entry which is preliminary data.</text>
</comment>
<feature type="domain" description="VanZ-like" evidence="2">
    <location>
        <begin position="14"/>
        <end position="135"/>
    </location>
</feature>
<dbReference type="PANTHER" id="PTHR36834:SF2">
    <property type="entry name" value="MEMBRANE PROTEIN"/>
    <property type="match status" value="1"/>
</dbReference>
<sequence>MKTKMINILFIVGFAFYTSFLLWNIPFKYVSPLEVFSTNRYFSKTLNLIPFYDIFNGIYNGLDIWGNIILFIPLGIYVNVISKDSRVYKSICKIFSISLIFEVSQYVFGIGASDITDIITNTIGGIVGVGIYMVIKKVFKNDIKAKNFITICSIVIMIPVSTILILLFIYN</sequence>
<keyword evidence="1" id="KW-0812">Transmembrane</keyword>
<protein>
    <submittedName>
        <fullName evidence="3">VanZ family protein</fullName>
    </submittedName>
</protein>
<evidence type="ECO:0000313" key="3">
    <source>
        <dbReference type="EMBL" id="MDS1002955.1"/>
    </source>
</evidence>
<dbReference type="Pfam" id="PF04892">
    <property type="entry name" value="VanZ"/>
    <property type="match status" value="1"/>
</dbReference>